<dbReference type="PROSITE" id="PS00028">
    <property type="entry name" value="ZINC_FINGER_C2H2_1"/>
    <property type="match status" value="1"/>
</dbReference>
<dbReference type="PANTHER" id="PTHR13312">
    <property type="entry name" value="HIV-INDUCED PROTEIN-7-LIKE PROTEASE"/>
    <property type="match status" value="1"/>
</dbReference>
<dbReference type="CDD" id="cd17059">
    <property type="entry name" value="Ubl_OTU1"/>
    <property type="match status" value="1"/>
</dbReference>
<keyword evidence="6 9" id="KW-0378">Hydrolase</keyword>
<evidence type="ECO:0000256" key="5">
    <source>
        <dbReference type="ARBA" id="ARBA00022786"/>
    </source>
</evidence>
<evidence type="ECO:0000259" key="11">
    <source>
        <dbReference type="PROSITE" id="PS50802"/>
    </source>
</evidence>
<feature type="compositionally biased region" description="Pro residues" evidence="10">
    <location>
        <begin position="85"/>
        <end position="95"/>
    </location>
</feature>
<feature type="compositionally biased region" description="Low complexity" evidence="10">
    <location>
        <begin position="96"/>
        <end position="114"/>
    </location>
</feature>
<comment type="function">
    <text evidence="9">Hydrolase that can remove conjugated ubiquitin from proteins and may therefore play an important regulatory role at the level of protein turnover by preventing degradation.</text>
</comment>
<gene>
    <name evidence="12" type="ORF">CALVIDRAFT_542634</name>
</gene>
<accession>A0A167GFZ2</accession>
<dbReference type="CDD" id="cd22745">
    <property type="entry name" value="OTU_OTU1"/>
    <property type="match status" value="1"/>
</dbReference>
<evidence type="ECO:0000256" key="9">
    <source>
        <dbReference type="RuleBase" id="RU367104"/>
    </source>
</evidence>
<keyword evidence="8" id="KW-0862">Zinc</keyword>
<reference evidence="12 13" key="1">
    <citation type="journal article" date="2016" name="Mol. Biol. Evol.">
        <title>Comparative Genomics of Early-Diverging Mushroom-Forming Fungi Provides Insights into the Origins of Lignocellulose Decay Capabilities.</title>
        <authorList>
            <person name="Nagy L.G."/>
            <person name="Riley R."/>
            <person name="Tritt A."/>
            <person name="Adam C."/>
            <person name="Daum C."/>
            <person name="Floudas D."/>
            <person name="Sun H."/>
            <person name="Yadav J.S."/>
            <person name="Pangilinan J."/>
            <person name="Larsson K.H."/>
            <person name="Matsuura K."/>
            <person name="Barry K."/>
            <person name="Labutti K."/>
            <person name="Kuo R."/>
            <person name="Ohm R.A."/>
            <person name="Bhattacharya S.S."/>
            <person name="Shirouzu T."/>
            <person name="Yoshinaga Y."/>
            <person name="Martin F.M."/>
            <person name="Grigoriev I.V."/>
            <person name="Hibbett D.S."/>
        </authorList>
    </citation>
    <scope>NUCLEOTIDE SEQUENCE [LARGE SCALE GENOMIC DNA]</scope>
    <source>
        <strain evidence="12 13">TUFC12733</strain>
    </source>
</reference>
<dbReference type="Gene3D" id="3.90.70.80">
    <property type="match status" value="1"/>
</dbReference>
<protein>
    <recommendedName>
        <fullName evidence="9">Ubiquitin thioesterase OTU</fullName>
        <ecNumber evidence="9">3.4.19.12</ecNumber>
    </recommendedName>
</protein>
<evidence type="ECO:0000313" key="13">
    <source>
        <dbReference type="Proteomes" id="UP000076738"/>
    </source>
</evidence>
<feature type="region of interest" description="Disordered" evidence="10">
    <location>
        <begin position="81"/>
        <end position="132"/>
    </location>
</feature>
<dbReference type="AlphaFoldDB" id="A0A167GFZ2"/>
<evidence type="ECO:0000256" key="3">
    <source>
        <dbReference type="ARBA" id="ARBA00022723"/>
    </source>
</evidence>
<dbReference type="OrthoDB" id="65596at2759"/>
<keyword evidence="7 9" id="KW-0788">Thiol protease</keyword>
<comment type="catalytic activity">
    <reaction evidence="1 9">
        <text>Thiol-dependent hydrolysis of ester, thioester, amide, peptide and isopeptide bonds formed by the C-terminal Gly of ubiquitin (a 76-residue protein attached to proteins as an intracellular targeting signal).</text>
        <dbReference type="EC" id="3.4.19.12"/>
    </reaction>
</comment>
<feature type="domain" description="OTU" evidence="11">
    <location>
        <begin position="143"/>
        <end position="271"/>
    </location>
</feature>
<dbReference type="STRING" id="1330018.A0A167GFZ2"/>
<dbReference type="SUPFAM" id="SSF54236">
    <property type="entry name" value="Ubiquitin-like"/>
    <property type="match status" value="1"/>
</dbReference>
<dbReference type="GO" id="GO:0004843">
    <property type="term" value="F:cysteine-type deubiquitinase activity"/>
    <property type="evidence" value="ECO:0007669"/>
    <property type="project" value="UniProtKB-UniRule"/>
</dbReference>
<proteinExistence type="predicted"/>
<organism evidence="12 13">
    <name type="scientific">Calocera viscosa (strain TUFC12733)</name>
    <dbReference type="NCBI Taxonomy" id="1330018"/>
    <lineage>
        <taxon>Eukaryota</taxon>
        <taxon>Fungi</taxon>
        <taxon>Dikarya</taxon>
        <taxon>Basidiomycota</taxon>
        <taxon>Agaricomycotina</taxon>
        <taxon>Dacrymycetes</taxon>
        <taxon>Dacrymycetales</taxon>
        <taxon>Dacrymycetaceae</taxon>
        <taxon>Calocera</taxon>
    </lineage>
</organism>
<evidence type="ECO:0000256" key="1">
    <source>
        <dbReference type="ARBA" id="ARBA00000707"/>
    </source>
</evidence>
<evidence type="ECO:0000256" key="2">
    <source>
        <dbReference type="ARBA" id="ARBA00022670"/>
    </source>
</evidence>
<dbReference type="GO" id="GO:0005829">
    <property type="term" value="C:cytosol"/>
    <property type="evidence" value="ECO:0007669"/>
    <property type="project" value="TreeGrafter"/>
</dbReference>
<dbReference type="EC" id="3.4.19.12" evidence="9"/>
<keyword evidence="9" id="KW-0963">Cytoplasm</keyword>
<dbReference type="EMBL" id="KV417340">
    <property type="protein sequence ID" value="KZO90517.1"/>
    <property type="molecule type" value="Genomic_DNA"/>
</dbReference>
<dbReference type="InterPro" id="IPR048857">
    <property type="entry name" value="OTU1_Ubl"/>
</dbReference>
<dbReference type="InterPro" id="IPR003323">
    <property type="entry name" value="OTU_dom"/>
</dbReference>
<evidence type="ECO:0000256" key="10">
    <source>
        <dbReference type="SAM" id="MobiDB-lite"/>
    </source>
</evidence>
<evidence type="ECO:0000313" key="12">
    <source>
        <dbReference type="EMBL" id="KZO90517.1"/>
    </source>
</evidence>
<evidence type="ECO:0000256" key="6">
    <source>
        <dbReference type="ARBA" id="ARBA00022801"/>
    </source>
</evidence>
<dbReference type="GO" id="GO:0016579">
    <property type="term" value="P:protein deubiquitination"/>
    <property type="evidence" value="ECO:0007669"/>
    <property type="project" value="TreeGrafter"/>
</dbReference>
<dbReference type="GO" id="GO:0030968">
    <property type="term" value="P:endoplasmic reticulum unfolded protein response"/>
    <property type="evidence" value="ECO:0007669"/>
    <property type="project" value="TreeGrafter"/>
</dbReference>
<dbReference type="PANTHER" id="PTHR13312:SF0">
    <property type="entry name" value="UBIQUITIN THIOESTERASE OTU1"/>
    <property type="match status" value="1"/>
</dbReference>
<sequence>MTTPLRLRHPKGVSTLSANLSDPTTVGDLLELVARESGIPASQQELKAGYPPRTLTLIPELPISSLGLQRGDQLIVNAVAGSAPRPTPAPAPAPSPARTAATPSLAPRAAAPPAQSFGQDPTFDFGGAEESAEESVECEGQVLVLRVAPDDNSCLFHSLSYVLPAIPTSPNERPTTTSLRSLAAATILSDPINYDEATLGQSPDSYATAIQKPQTWGGAIELALFSKAFGVEIWSWDVETGRLDRFGQGDGWENRVLLVYSGIHYDAMTLAPMPGAPADFHTTTFPTPFPGVPDTIADAAKKLVGKLRTKRKFTNTATFDLKCEICGKGLKGEKEARVHAQETGHTAFGEY</sequence>
<dbReference type="Proteomes" id="UP000076738">
    <property type="component" value="Unassembled WGS sequence"/>
</dbReference>
<dbReference type="Pfam" id="PF24560">
    <property type="entry name" value="zf-C2H2_OTU1_C"/>
    <property type="match status" value="1"/>
</dbReference>
<dbReference type="InterPro" id="IPR029071">
    <property type="entry name" value="Ubiquitin-like_domsf"/>
</dbReference>
<evidence type="ECO:0000256" key="7">
    <source>
        <dbReference type="ARBA" id="ARBA00022807"/>
    </source>
</evidence>
<dbReference type="Pfam" id="PF21403">
    <property type="entry name" value="OTU1_UBXL"/>
    <property type="match status" value="1"/>
</dbReference>
<dbReference type="GO" id="GO:0005634">
    <property type="term" value="C:nucleus"/>
    <property type="evidence" value="ECO:0007669"/>
    <property type="project" value="TreeGrafter"/>
</dbReference>
<keyword evidence="2" id="KW-0645">Protease</keyword>
<dbReference type="PROSITE" id="PS50802">
    <property type="entry name" value="OTU"/>
    <property type="match status" value="1"/>
</dbReference>
<dbReference type="SUPFAM" id="SSF54001">
    <property type="entry name" value="Cysteine proteinases"/>
    <property type="match status" value="1"/>
</dbReference>
<evidence type="ECO:0000256" key="4">
    <source>
        <dbReference type="ARBA" id="ARBA00022771"/>
    </source>
</evidence>
<keyword evidence="13" id="KW-1185">Reference proteome</keyword>
<comment type="subcellular location">
    <subcellularLocation>
        <location evidence="9">Cytoplasm</location>
    </subcellularLocation>
</comment>
<dbReference type="InterPro" id="IPR038765">
    <property type="entry name" value="Papain-like_cys_pep_sf"/>
</dbReference>
<dbReference type="GO" id="GO:0008270">
    <property type="term" value="F:zinc ion binding"/>
    <property type="evidence" value="ECO:0007669"/>
    <property type="project" value="UniProtKB-KW"/>
</dbReference>
<keyword evidence="4" id="KW-0863">Zinc-finger</keyword>
<keyword evidence="3" id="KW-0479">Metal-binding</keyword>
<evidence type="ECO:0000256" key="8">
    <source>
        <dbReference type="ARBA" id="ARBA00022833"/>
    </source>
</evidence>
<keyword evidence="5 9" id="KW-0833">Ubl conjugation pathway</keyword>
<name>A0A167GFZ2_CALVF</name>
<dbReference type="Gene3D" id="3.10.20.90">
    <property type="entry name" value="Phosphatidylinositol 3-kinase Catalytic Subunit, Chain A, domain 1"/>
    <property type="match status" value="1"/>
</dbReference>
<dbReference type="InterPro" id="IPR057766">
    <property type="entry name" value="Znf-C2H2_OTU1-like_C"/>
</dbReference>
<dbReference type="InterPro" id="IPR013087">
    <property type="entry name" value="Znf_C2H2_type"/>
</dbReference>
<dbReference type="GO" id="GO:0036503">
    <property type="term" value="P:ERAD pathway"/>
    <property type="evidence" value="ECO:0007669"/>
    <property type="project" value="TreeGrafter"/>
</dbReference>